<dbReference type="AlphaFoldDB" id="A0A2R6NI31"/>
<feature type="non-terminal residue" evidence="1">
    <location>
        <position position="286"/>
    </location>
</feature>
<evidence type="ECO:0000313" key="2">
    <source>
        <dbReference type="Proteomes" id="UP000186601"/>
    </source>
</evidence>
<evidence type="ECO:0000313" key="1">
    <source>
        <dbReference type="EMBL" id="PSR72019.1"/>
    </source>
</evidence>
<gene>
    <name evidence="1" type="ORF">PHLCEN_2v12107</name>
</gene>
<proteinExistence type="predicted"/>
<dbReference type="OrthoDB" id="2744824at2759"/>
<name>A0A2R6NI31_9APHY</name>
<comment type="caution">
    <text evidence="1">The sequence shown here is derived from an EMBL/GenBank/DDBJ whole genome shotgun (WGS) entry which is preliminary data.</text>
</comment>
<accession>A0A2R6NI31</accession>
<reference evidence="1 2" key="1">
    <citation type="submission" date="2018-02" db="EMBL/GenBank/DDBJ databases">
        <title>Genome sequence of the basidiomycete white-rot fungus Phlebia centrifuga.</title>
        <authorList>
            <person name="Granchi Z."/>
            <person name="Peng M."/>
            <person name="de Vries R.P."/>
            <person name="Hilden K."/>
            <person name="Makela M.R."/>
            <person name="Grigoriev I."/>
            <person name="Riley R."/>
        </authorList>
    </citation>
    <scope>NUCLEOTIDE SEQUENCE [LARGE SCALE GENOMIC DNA]</scope>
    <source>
        <strain evidence="1 2">FBCC195</strain>
    </source>
</reference>
<dbReference type="Proteomes" id="UP000186601">
    <property type="component" value="Unassembled WGS sequence"/>
</dbReference>
<dbReference type="EMBL" id="MLYV02001228">
    <property type="protein sequence ID" value="PSR72019.1"/>
    <property type="molecule type" value="Genomic_DNA"/>
</dbReference>
<sequence>MVSNDTQLSRTVGPFPQTFSAGLICEILGYVRDSKSTLCACSLASRLWFGISRPYLFHSVTIDCEYVRRHFDDTENLTRDFRGRIRPFHAFLALLQGTPSICSSIQELCLKGSLFDFPEETLDRYLLCGILPLLTQLRLLRLENLELWREPGTYPLIGLTEESLMEFLCVIPSTVRTLHFESLDKVHGIRDGSSPSGPGGEIRLPTQLQIDTLHIISTSEPGITWLCQAFARSYQSLRNVRSVHATLEWISDPNLGEVLHAIGPNLHHLTFNVDYELDGFSKHSRQ</sequence>
<organism evidence="1 2">
    <name type="scientific">Hermanssonia centrifuga</name>
    <dbReference type="NCBI Taxonomy" id="98765"/>
    <lineage>
        <taxon>Eukaryota</taxon>
        <taxon>Fungi</taxon>
        <taxon>Dikarya</taxon>
        <taxon>Basidiomycota</taxon>
        <taxon>Agaricomycotina</taxon>
        <taxon>Agaricomycetes</taxon>
        <taxon>Polyporales</taxon>
        <taxon>Meruliaceae</taxon>
        <taxon>Hermanssonia</taxon>
    </lineage>
</organism>
<evidence type="ECO:0008006" key="3">
    <source>
        <dbReference type="Google" id="ProtNLM"/>
    </source>
</evidence>
<keyword evidence="2" id="KW-1185">Reference proteome</keyword>
<protein>
    <recommendedName>
        <fullName evidence="3">F-box domain-containing protein</fullName>
    </recommendedName>
</protein>